<proteinExistence type="predicted"/>
<accession>A0AAW4YPV8</accession>
<dbReference type="SUPFAM" id="SSF81301">
    <property type="entry name" value="Nucleotidyltransferase"/>
    <property type="match status" value="1"/>
</dbReference>
<reference evidence="1" key="2">
    <citation type="journal article" date="2021" name="Front. Microbiol.">
        <title>Aerobic Denitrification and Heterotrophic Sulfur Oxidation in the Genus Halomonas Revealed by Six Novel Species Characterizations and Genome-Based Analysis.</title>
        <authorList>
            <person name="Wang L."/>
            <person name="Shao Z."/>
        </authorList>
    </citation>
    <scope>NUCLEOTIDE SEQUENCE</scope>
    <source>
        <strain evidence="1">MCCC 1A05776</strain>
    </source>
</reference>
<evidence type="ECO:0000313" key="2">
    <source>
        <dbReference type="Proteomes" id="UP001320178"/>
    </source>
</evidence>
<dbReference type="InterPro" id="IPR043519">
    <property type="entry name" value="NT_sf"/>
</dbReference>
<organism evidence="1 2">
    <name type="scientific">Billgrantia desiderata</name>
    <dbReference type="NCBI Taxonomy" id="52021"/>
    <lineage>
        <taxon>Bacteria</taxon>
        <taxon>Pseudomonadati</taxon>
        <taxon>Pseudomonadota</taxon>
        <taxon>Gammaproteobacteria</taxon>
        <taxon>Oceanospirillales</taxon>
        <taxon>Halomonadaceae</taxon>
        <taxon>Billgrantia</taxon>
    </lineage>
</organism>
<evidence type="ECO:0000313" key="1">
    <source>
        <dbReference type="EMBL" id="MCE8050021.1"/>
    </source>
</evidence>
<protein>
    <submittedName>
        <fullName evidence="1">Uncharacterized protein</fullName>
    </submittedName>
</protein>
<dbReference type="Gene3D" id="3.30.460.40">
    <property type="match status" value="1"/>
</dbReference>
<dbReference type="EMBL" id="JABFTS010000001">
    <property type="protein sequence ID" value="MCE8050021.1"/>
    <property type="molecule type" value="Genomic_DNA"/>
</dbReference>
<sequence>MVSLLRSGNIPFLICGGLAAKGYGASRPLHDIDLFVPAESFAQVVAGGQAFISKPARRYKEEGWDLEYVQFLYEGVKIEVGNASGASIYDVGRQVWTELAIDFSRYRPMTLLGLELPMMQKEDLIQYKTMLGRVVDEQDIREMLHQGDESGKGKDAGR</sequence>
<gene>
    <name evidence="1" type="ORF">HOP61_01760</name>
</gene>
<name>A0AAW4YPV8_9GAMM</name>
<comment type="caution">
    <text evidence="1">The sequence shown here is derived from an EMBL/GenBank/DDBJ whole genome shotgun (WGS) entry which is preliminary data.</text>
</comment>
<reference evidence="1" key="1">
    <citation type="submission" date="2020-05" db="EMBL/GenBank/DDBJ databases">
        <authorList>
            <person name="Wang L."/>
            <person name="Shao Z."/>
        </authorList>
    </citation>
    <scope>NUCLEOTIDE SEQUENCE</scope>
    <source>
        <strain evidence="1">MCCC 1A05776</strain>
    </source>
</reference>
<dbReference type="Proteomes" id="UP001320178">
    <property type="component" value="Unassembled WGS sequence"/>
</dbReference>
<dbReference type="AlphaFoldDB" id="A0AAW4YPV8"/>